<evidence type="ECO:0000313" key="2">
    <source>
        <dbReference type="EMBL" id="GFX98743.1"/>
    </source>
</evidence>
<gene>
    <name evidence="2" type="ORF">TNCV_1503211</name>
</gene>
<accession>A0A8X6V496</accession>
<dbReference type="EMBL" id="BMAU01021203">
    <property type="protein sequence ID" value="GFX98743.1"/>
    <property type="molecule type" value="Genomic_DNA"/>
</dbReference>
<keyword evidence="3" id="KW-1185">Reference proteome</keyword>
<feature type="region of interest" description="Disordered" evidence="1">
    <location>
        <begin position="33"/>
        <end position="53"/>
    </location>
</feature>
<name>A0A8X6V496_TRICX</name>
<reference evidence="2" key="1">
    <citation type="submission" date="2020-08" db="EMBL/GenBank/DDBJ databases">
        <title>Multicomponent nature underlies the extraordinary mechanical properties of spider dragline silk.</title>
        <authorList>
            <person name="Kono N."/>
            <person name="Nakamura H."/>
            <person name="Mori M."/>
            <person name="Yoshida Y."/>
            <person name="Ohtoshi R."/>
            <person name="Malay A.D."/>
            <person name="Moran D.A.P."/>
            <person name="Tomita M."/>
            <person name="Numata K."/>
            <person name="Arakawa K."/>
        </authorList>
    </citation>
    <scope>NUCLEOTIDE SEQUENCE</scope>
</reference>
<protein>
    <submittedName>
        <fullName evidence="2">Uncharacterized protein</fullName>
    </submittedName>
</protein>
<dbReference type="AlphaFoldDB" id="A0A8X6V496"/>
<sequence length="202" mass="21938">MSIPTICDVTSLSHFSSQALFVSRRCCPSRTGASSFAAPGKEREQSNPAGPVNQGGIGFELLLRKPCWGVRRRGPIPREARANTKIWRTSKNQVRFLRGVKFFPALKGLIWEHDILVPSWPPRKVAAPDRGPACPPLALALARGSSPGIGKVELALHPFNGSINLPKAEPLIAFVNDELKLEMNTNYNVSTANSGTVIDAVF</sequence>
<comment type="caution">
    <text evidence="2">The sequence shown here is derived from an EMBL/GenBank/DDBJ whole genome shotgun (WGS) entry which is preliminary data.</text>
</comment>
<evidence type="ECO:0000313" key="3">
    <source>
        <dbReference type="Proteomes" id="UP000887159"/>
    </source>
</evidence>
<dbReference type="Proteomes" id="UP000887159">
    <property type="component" value="Unassembled WGS sequence"/>
</dbReference>
<evidence type="ECO:0000256" key="1">
    <source>
        <dbReference type="SAM" id="MobiDB-lite"/>
    </source>
</evidence>
<proteinExistence type="predicted"/>
<organism evidence="2 3">
    <name type="scientific">Trichonephila clavipes</name>
    <name type="common">Golden silk orbweaver</name>
    <name type="synonym">Nephila clavipes</name>
    <dbReference type="NCBI Taxonomy" id="2585209"/>
    <lineage>
        <taxon>Eukaryota</taxon>
        <taxon>Metazoa</taxon>
        <taxon>Ecdysozoa</taxon>
        <taxon>Arthropoda</taxon>
        <taxon>Chelicerata</taxon>
        <taxon>Arachnida</taxon>
        <taxon>Araneae</taxon>
        <taxon>Araneomorphae</taxon>
        <taxon>Entelegynae</taxon>
        <taxon>Araneoidea</taxon>
        <taxon>Nephilidae</taxon>
        <taxon>Trichonephila</taxon>
    </lineage>
</organism>